<keyword evidence="2" id="KW-1185">Reference proteome</keyword>
<dbReference type="HOGENOM" id="CLU_1749594_0_0_1"/>
<dbReference type="AlphaFoldDB" id="N1PPK0"/>
<dbReference type="EMBL" id="KB446538">
    <property type="protein sequence ID" value="EME45356.1"/>
    <property type="molecule type" value="Genomic_DNA"/>
</dbReference>
<sequence>MNLIGPVRMWDECDAYDESHLGAKLDKVENYLANESFTSRRDAQIRNASYILFIDEVVLILDMRGKGRGLAAVKMVIEELQLPSNTLVLLQAGPIGNTGNARLDAGERIAGHWKKLGFAGWSESDESWLCLLLEELEGRPAELQRPKES</sequence>
<reference evidence="1 2" key="2">
    <citation type="journal article" date="2012" name="PLoS Pathog.">
        <title>Diverse lifestyles and strategies of plant pathogenesis encoded in the genomes of eighteen Dothideomycetes fungi.</title>
        <authorList>
            <person name="Ohm R.A."/>
            <person name="Feau N."/>
            <person name="Henrissat B."/>
            <person name="Schoch C.L."/>
            <person name="Horwitz B.A."/>
            <person name="Barry K.W."/>
            <person name="Condon B.J."/>
            <person name="Copeland A.C."/>
            <person name="Dhillon B."/>
            <person name="Glaser F."/>
            <person name="Hesse C.N."/>
            <person name="Kosti I."/>
            <person name="LaButti K."/>
            <person name="Lindquist E.A."/>
            <person name="Lucas S."/>
            <person name="Salamov A.A."/>
            <person name="Bradshaw R.E."/>
            <person name="Ciuffetti L."/>
            <person name="Hamelin R.C."/>
            <person name="Kema G.H.J."/>
            <person name="Lawrence C."/>
            <person name="Scott J.A."/>
            <person name="Spatafora J.W."/>
            <person name="Turgeon B.G."/>
            <person name="de Wit P.J.G.M."/>
            <person name="Zhong S."/>
            <person name="Goodwin S.B."/>
            <person name="Grigoriev I.V."/>
        </authorList>
    </citation>
    <scope>NUCLEOTIDE SEQUENCE [LARGE SCALE GENOMIC DNA]</scope>
    <source>
        <strain evidence="2">NZE10 / CBS 128990</strain>
    </source>
</reference>
<protein>
    <submittedName>
        <fullName evidence="1">Uncharacterized protein</fullName>
    </submittedName>
</protein>
<gene>
    <name evidence="1" type="ORF">DOTSEDRAFT_23391</name>
</gene>
<evidence type="ECO:0000313" key="1">
    <source>
        <dbReference type="EMBL" id="EME45356.1"/>
    </source>
</evidence>
<dbReference type="Proteomes" id="UP000016933">
    <property type="component" value="Unassembled WGS sequence"/>
</dbReference>
<name>N1PPK0_DOTSN</name>
<evidence type="ECO:0000313" key="2">
    <source>
        <dbReference type="Proteomes" id="UP000016933"/>
    </source>
</evidence>
<dbReference type="OrthoDB" id="3642764at2759"/>
<dbReference type="OMA" id="HIRRDIC"/>
<reference evidence="2" key="1">
    <citation type="journal article" date="2012" name="PLoS Genet.">
        <title>The genomes of the fungal plant pathogens Cladosporium fulvum and Dothistroma septosporum reveal adaptation to different hosts and lifestyles but also signatures of common ancestry.</title>
        <authorList>
            <person name="de Wit P.J.G.M."/>
            <person name="van der Burgt A."/>
            <person name="Oekmen B."/>
            <person name="Stergiopoulos I."/>
            <person name="Abd-Elsalam K.A."/>
            <person name="Aerts A.L."/>
            <person name="Bahkali A.H."/>
            <person name="Beenen H.G."/>
            <person name="Chettri P."/>
            <person name="Cox M.P."/>
            <person name="Datema E."/>
            <person name="de Vries R.P."/>
            <person name="Dhillon B."/>
            <person name="Ganley A.R."/>
            <person name="Griffiths S.A."/>
            <person name="Guo Y."/>
            <person name="Hamelin R.C."/>
            <person name="Henrissat B."/>
            <person name="Kabir M.S."/>
            <person name="Jashni M.K."/>
            <person name="Kema G."/>
            <person name="Klaubauf S."/>
            <person name="Lapidus A."/>
            <person name="Levasseur A."/>
            <person name="Lindquist E."/>
            <person name="Mehrabi R."/>
            <person name="Ohm R.A."/>
            <person name="Owen T.J."/>
            <person name="Salamov A."/>
            <person name="Schwelm A."/>
            <person name="Schijlen E."/>
            <person name="Sun H."/>
            <person name="van den Burg H.A."/>
            <person name="van Ham R.C.H.J."/>
            <person name="Zhang S."/>
            <person name="Goodwin S.B."/>
            <person name="Grigoriev I.V."/>
            <person name="Collemare J."/>
            <person name="Bradshaw R.E."/>
        </authorList>
    </citation>
    <scope>NUCLEOTIDE SEQUENCE [LARGE SCALE GENOMIC DNA]</scope>
    <source>
        <strain evidence="2">NZE10 / CBS 128990</strain>
    </source>
</reference>
<proteinExistence type="predicted"/>
<accession>N1PPK0</accession>
<dbReference type="eggNOG" id="ENOG502T576">
    <property type="taxonomic scope" value="Eukaryota"/>
</dbReference>
<organism evidence="1 2">
    <name type="scientific">Dothistroma septosporum (strain NZE10 / CBS 128990)</name>
    <name type="common">Red band needle blight fungus</name>
    <name type="synonym">Mycosphaerella pini</name>
    <dbReference type="NCBI Taxonomy" id="675120"/>
    <lineage>
        <taxon>Eukaryota</taxon>
        <taxon>Fungi</taxon>
        <taxon>Dikarya</taxon>
        <taxon>Ascomycota</taxon>
        <taxon>Pezizomycotina</taxon>
        <taxon>Dothideomycetes</taxon>
        <taxon>Dothideomycetidae</taxon>
        <taxon>Mycosphaerellales</taxon>
        <taxon>Mycosphaerellaceae</taxon>
        <taxon>Dothistroma</taxon>
    </lineage>
</organism>